<gene>
    <name evidence="2" type="ORF">NCTC7812_01111</name>
</gene>
<keyword evidence="1" id="KW-1133">Transmembrane helix</keyword>
<reference evidence="2 3" key="1">
    <citation type="submission" date="2019-02" db="EMBL/GenBank/DDBJ databases">
        <authorList>
            <consortium name="Pathogen Informatics"/>
        </authorList>
    </citation>
    <scope>NUCLEOTIDE SEQUENCE [LARGE SCALE GENOMIC DNA]</scope>
    <source>
        <strain evidence="2 3">3012STDY7078512</strain>
    </source>
</reference>
<dbReference type="OrthoDB" id="1097929at2"/>
<protein>
    <submittedName>
        <fullName evidence="2">Putative transmembrane protein</fullName>
    </submittedName>
</protein>
<evidence type="ECO:0000313" key="2">
    <source>
        <dbReference type="EMBL" id="VFB13584.1"/>
    </source>
</evidence>
<feature type="transmembrane region" description="Helical" evidence="1">
    <location>
        <begin position="40"/>
        <end position="63"/>
    </location>
</feature>
<feature type="transmembrane region" description="Helical" evidence="1">
    <location>
        <begin position="111"/>
        <end position="135"/>
    </location>
</feature>
<keyword evidence="1" id="KW-0472">Membrane</keyword>
<sequence length="143" mass="16553">MKYGVSPNTLLVTAGIIWILAGANILRIGLICWMDDGHYWLFKVCEACLIFFLFFGVIFHRLYKKYTLRISQKKGKHCPFSFFDVKGWIVMACMITMGVVIRVYSLLPETFIAVFYTGLSLALLGTGLRFIGYWWRNRFVLNS</sequence>
<organism evidence="2 3">
    <name type="scientific">Prevotella heparinolytica</name>
    <dbReference type="NCBI Taxonomy" id="28113"/>
    <lineage>
        <taxon>Bacteria</taxon>
        <taxon>Pseudomonadati</taxon>
        <taxon>Bacteroidota</taxon>
        <taxon>Bacteroidia</taxon>
        <taxon>Bacteroidales</taxon>
        <taxon>Bacteroidaceae</taxon>
        <taxon>Bacteroides</taxon>
    </lineage>
</organism>
<dbReference type="AlphaFoldDB" id="A0A449I2G6"/>
<evidence type="ECO:0000313" key="3">
    <source>
        <dbReference type="Proteomes" id="UP000396835"/>
    </source>
</evidence>
<dbReference type="Proteomes" id="UP000396835">
    <property type="component" value="Unassembled WGS sequence"/>
</dbReference>
<keyword evidence="1 2" id="KW-0812">Transmembrane</keyword>
<accession>A0A449I2G6</accession>
<dbReference type="RefSeq" id="WP_131751909.1">
    <property type="nucleotide sequence ID" value="NZ_CAACYH010000004.1"/>
</dbReference>
<proteinExistence type="predicted"/>
<dbReference type="EMBL" id="CAACYH010000004">
    <property type="protein sequence ID" value="VFB13584.1"/>
    <property type="molecule type" value="Genomic_DNA"/>
</dbReference>
<evidence type="ECO:0000256" key="1">
    <source>
        <dbReference type="SAM" id="Phobius"/>
    </source>
</evidence>
<feature type="transmembrane region" description="Helical" evidence="1">
    <location>
        <begin position="83"/>
        <end position="105"/>
    </location>
</feature>
<name>A0A449I2G6_9BACE</name>
<feature type="transmembrane region" description="Helical" evidence="1">
    <location>
        <begin position="12"/>
        <end position="34"/>
    </location>
</feature>